<comment type="cofactor">
    <cofactor evidence="1">
        <name>Mg(2+)</name>
        <dbReference type="ChEBI" id="CHEBI:18420"/>
    </cofactor>
</comment>
<protein>
    <recommendedName>
        <fullName evidence="4">Probable tRNA(His) guanylyltransferase</fullName>
        <ecNumber evidence="3">2.7.7.79</ecNumber>
    </recommendedName>
</protein>
<reference evidence="15" key="1">
    <citation type="submission" date="2024-04" db="UniProtKB">
        <authorList>
            <consortium name="EnsemblMetazoa"/>
        </authorList>
    </citation>
    <scope>IDENTIFICATION</scope>
    <source>
        <strain evidence="15">EBRO</strain>
    </source>
</reference>
<name>A0AAG5DXE3_ANOAO</name>
<evidence type="ECO:0000256" key="8">
    <source>
        <dbReference type="ARBA" id="ARBA00022723"/>
    </source>
</evidence>
<dbReference type="Pfam" id="PF04446">
    <property type="entry name" value="Thg1"/>
    <property type="match status" value="1"/>
</dbReference>
<evidence type="ECO:0000256" key="6">
    <source>
        <dbReference type="ARBA" id="ARBA00022694"/>
    </source>
</evidence>
<dbReference type="GO" id="GO:0006400">
    <property type="term" value="P:tRNA modification"/>
    <property type="evidence" value="ECO:0007669"/>
    <property type="project" value="InterPro"/>
</dbReference>
<keyword evidence="5" id="KW-0808">Transferase</keyword>
<evidence type="ECO:0000256" key="4">
    <source>
        <dbReference type="ARBA" id="ARBA00022310"/>
    </source>
</evidence>
<dbReference type="AlphaFoldDB" id="A0AAG5DXE3"/>
<dbReference type="InterPro" id="IPR007537">
    <property type="entry name" value="tRNAHis_GuaTrfase_Thg1"/>
</dbReference>
<organism evidence="15 16">
    <name type="scientific">Anopheles atroparvus</name>
    <name type="common">European mosquito</name>
    <dbReference type="NCBI Taxonomy" id="41427"/>
    <lineage>
        <taxon>Eukaryota</taxon>
        <taxon>Metazoa</taxon>
        <taxon>Ecdysozoa</taxon>
        <taxon>Arthropoda</taxon>
        <taxon>Hexapoda</taxon>
        <taxon>Insecta</taxon>
        <taxon>Pterygota</taxon>
        <taxon>Neoptera</taxon>
        <taxon>Endopterygota</taxon>
        <taxon>Diptera</taxon>
        <taxon>Nematocera</taxon>
        <taxon>Culicoidea</taxon>
        <taxon>Culicidae</taxon>
        <taxon>Anophelinae</taxon>
        <taxon>Anopheles</taxon>
    </lineage>
</organism>
<keyword evidence="11" id="KW-0342">GTP-binding</keyword>
<evidence type="ECO:0000259" key="14">
    <source>
        <dbReference type="Pfam" id="PF14413"/>
    </source>
</evidence>
<dbReference type="EC" id="2.7.7.79" evidence="3"/>
<dbReference type="GO" id="GO:0000287">
    <property type="term" value="F:magnesium ion binding"/>
    <property type="evidence" value="ECO:0007669"/>
    <property type="project" value="InterPro"/>
</dbReference>
<keyword evidence="8" id="KW-0479">Metal-binding</keyword>
<dbReference type="Gene3D" id="3.30.70.3000">
    <property type="match status" value="1"/>
</dbReference>
<dbReference type="Pfam" id="PF14413">
    <property type="entry name" value="Thg1C"/>
    <property type="match status" value="1"/>
</dbReference>
<evidence type="ECO:0000256" key="10">
    <source>
        <dbReference type="ARBA" id="ARBA00022842"/>
    </source>
</evidence>
<dbReference type="GO" id="GO:0005525">
    <property type="term" value="F:GTP binding"/>
    <property type="evidence" value="ECO:0007669"/>
    <property type="project" value="UniProtKB-KW"/>
</dbReference>
<evidence type="ECO:0000256" key="2">
    <source>
        <dbReference type="ARBA" id="ARBA00010113"/>
    </source>
</evidence>
<dbReference type="InterPro" id="IPR025845">
    <property type="entry name" value="Thg1_C_dom"/>
</dbReference>
<evidence type="ECO:0000256" key="1">
    <source>
        <dbReference type="ARBA" id="ARBA00001946"/>
    </source>
</evidence>
<dbReference type="Proteomes" id="UP000075880">
    <property type="component" value="Unassembled WGS sequence"/>
</dbReference>
<keyword evidence="6" id="KW-0819">tRNA processing</keyword>
<keyword evidence="10" id="KW-0460">Magnesium</keyword>
<evidence type="ECO:0000256" key="5">
    <source>
        <dbReference type="ARBA" id="ARBA00022679"/>
    </source>
</evidence>
<comment type="similarity">
    <text evidence="2">Belongs to the tRNA(His) guanylyltransferase family.</text>
</comment>
<evidence type="ECO:0000313" key="15">
    <source>
        <dbReference type="EnsemblMetazoa" id="ENSAATROPP015645"/>
    </source>
</evidence>
<evidence type="ECO:0000256" key="7">
    <source>
        <dbReference type="ARBA" id="ARBA00022695"/>
    </source>
</evidence>
<evidence type="ECO:0000256" key="9">
    <source>
        <dbReference type="ARBA" id="ARBA00022741"/>
    </source>
</evidence>
<feature type="domain" description="tRNAHis guanylyltransferase catalytic" evidence="13">
    <location>
        <begin position="52"/>
        <end position="183"/>
    </location>
</feature>
<proteinExistence type="inferred from homology"/>
<accession>A0AAG5DXE3</accession>
<feature type="domain" description="Thg1 C-terminal" evidence="14">
    <location>
        <begin position="187"/>
        <end position="222"/>
    </location>
</feature>
<evidence type="ECO:0000313" key="16">
    <source>
        <dbReference type="Proteomes" id="UP000075880"/>
    </source>
</evidence>
<evidence type="ECO:0000256" key="11">
    <source>
        <dbReference type="ARBA" id="ARBA00023134"/>
    </source>
</evidence>
<dbReference type="InterPro" id="IPR024956">
    <property type="entry name" value="tRNAHis_GuaTrfase_cat"/>
</dbReference>
<dbReference type="InterPro" id="IPR038469">
    <property type="entry name" value="tRNAHis_GuaTrfase_Thg1_sf"/>
</dbReference>
<keyword evidence="9" id="KW-0547">Nucleotide-binding</keyword>
<dbReference type="GO" id="GO:0008193">
    <property type="term" value="F:tRNA guanylyltransferase activity"/>
    <property type="evidence" value="ECO:0007669"/>
    <property type="project" value="UniProtKB-EC"/>
</dbReference>
<dbReference type="PANTHER" id="PTHR12729">
    <property type="entry name" value="TRNA(HIS) GUANYLYLTRANSFERASE-RELATED"/>
    <property type="match status" value="1"/>
</dbReference>
<sequence>MFLFALPDHAKPLVAPVGCPFVMHYCMRRLLNAVNKKIIRSYQSSAMALSRFEYVKQFEHEDKLLSNCWIVVRIDGKGFHRFCNVHKFDKPNDPDALQLMNMAGMTVMQEFNEIAVAFGQSDEYSFVFRRDASIYQRRRDKLVSYVASLFTSAYMFHWDRIFHSRSLVIRYPPSFDARAVLYPTDDNLRDYLSWRQADVHVNNLYNTTFWNLVASVQHQLQQRTDYVPKGNHSVTEDRQCVREK</sequence>
<dbReference type="PANTHER" id="PTHR12729:SF6">
    <property type="entry name" value="TRNA(HIS) GUANYLYLTRANSFERASE-RELATED"/>
    <property type="match status" value="1"/>
</dbReference>
<evidence type="ECO:0000256" key="3">
    <source>
        <dbReference type="ARBA" id="ARBA00012511"/>
    </source>
</evidence>
<keyword evidence="7" id="KW-0548">Nucleotidyltransferase</keyword>
<dbReference type="EnsemblMetazoa" id="ENSAATROPT017693">
    <property type="protein sequence ID" value="ENSAATROPP015645"/>
    <property type="gene ID" value="ENSAATROPG014453"/>
</dbReference>
<evidence type="ECO:0000259" key="13">
    <source>
        <dbReference type="Pfam" id="PF04446"/>
    </source>
</evidence>
<evidence type="ECO:0000256" key="12">
    <source>
        <dbReference type="ARBA" id="ARBA00047281"/>
    </source>
</evidence>
<keyword evidence="16" id="KW-1185">Reference proteome</keyword>
<comment type="catalytic activity">
    <reaction evidence="12">
        <text>a 5'-end ribonucleotide-tRNA(His) + GTP + ATP + H2O = a 5'-end phospho-guanosine-ribonucleotide-tRNA(His) + AMP + 2 diphosphate + H(+)</text>
        <dbReference type="Rhea" id="RHEA:54564"/>
        <dbReference type="Rhea" id="RHEA-COMP:14193"/>
        <dbReference type="Rhea" id="RHEA-COMP:14917"/>
        <dbReference type="ChEBI" id="CHEBI:15377"/>
        <dbReference type="ChEBI" id="CHEBI:15378"/>
        <dbReference type="ChEBI" id="CHEBI:30616"/>
        <dbReference type="ChEBI" id="CHEBI:33019"/>
        <dbReference type="ChEBI" id="CHEBI:37565"/>
        <dbReference type="ChEBI" id="CHEBI:138282"/>
        <dbReference type="ChEBI" id="CHEBI:141847"/>
        <dbReference type="ChEBI" id="CHEBI:456215"/>
        <dbReference type="EC" id="2.7.7.79"/>
    </reaction>
</comment>